<keyword evidence="3" id="KW-1133">Transmembrane helix</keyword>
<organism evidence="5 6">
    <name type="scientific">Flammeovirga yaeyamensis</name>
    <dbReference type="NCBI Taxonomy" id="367791"/>
    <lineage>
        <taxon>Bacteria</taxon>
        <taxon>Pseudomonadati</taxon>
        <taxon>Bacteroidota</taxon>
        <taxon>Cytophagia</taxon>
        <taxon>Cytophagales</taxon>
        <taxon>Flammeovirgaceae</taxon>
        <taxon>Flammeovirga</taxon>
    </lineage>
</organism>
<dbReference type="InterPro" id="IPR016032">
    <property type="entry name" value="Sig_transdc_resp-reg_C-effctor"/>
</dbReference>
<dbReference type="GO" id="GO:0003677">
    <property type="term" value="F:DNA binding"/>
    <property type="evidence" value="ECO:0007669"/>
    <property type="project" value="InterPro"/>
</dbReference>
<dbReference type="GO" id="GO:0006355">
    <property type="term" value="P:regulation of DNA-templated transcription"/>
    <property type="evidence" value="ECO:0007669"/>
    <property type="project" value="InterPro"/>
</dbReference>
<proteinExistence type="predicted"/>
<dbReference type="SUPFAM" id="SSF63829">
    <property type="entry name" value="Calcium-dependent phosphotriesterase"/>
    <property type="match status" value="1"/>
</dbReference>
<keyword evidence="2" id="KW-0175">Coiled coil</keyword>
<protein>
    <recommendedName>
        <fullName evidence="4">HTH luxR-type domain-containing protein</fullName>
    </recommendedName>
</protein>
<dbReference type="SUPFAM" id="SSF101898">
    <property type="entry name" value="NHL repeat"/>
    <property type="match status" value="1"/>
</dbReference>
<keyword evidence="3" id="KW-0472">Membrane</keyword>
<keyword evidence="6" id="KW-1185">Reference proteome</keyword>
<feature type="coiled-coil region" evidence="2">
    <location>
        <begin position="807"/>
        <end position="892"/>
    </location>
</feature>
<dbReference type="InterPro" id="IPR015943">
    <property type="entry name" value="WD40/YVTN_repeat-like_dom_sf"/>
</dbReference>
<dbReference type="Proteomes" id="UP000678679">
    <property type="component" value="Chromosome 1"/>
</dbReference>
<feature type="transmembrane region" description="Helical" evidence="3">
    <location>
        <begin position="766"/>
        <end position="786"/>
    </location>
</feature>
<evidence type="ECO:0000313" key="6">
    <source>
        <dbReference type="Proteomes" id="UP000678679"/>
    </source>
</evidence>
<dbReference type="RefSeq" id="WP_169662715.1">
    <property type="nucleotide sequence ID" value="NZ_CP076132.1"/>
</dbReference>
<sequence>MNTFSLMNRVALYYFITICSTSFGYDATNNSTVPTKLTALKAKQGLSHNNVTALVQDKYDILWVGTEDGLNMYDGNSITSFQDNSEKKLTFNSIRTLELDPLMNKVWIGTNGSLEFYDYERDNFYREHITSNLNTIEDVCKILWDDDLNKIVGVSNQGVFRESKNGYRLISKETSQINSIEKMDNLLFVATESGVSLYDLILNQSIQQYQFDDLNGKQIKVLEAFDHSLYLGTAQGEIYRYEDHQLVRLADIGHSIKTITKDQKGNIWVGSESNGAMILTQGEELQHQKILNKKISSKTINTIYVGNDNIVWLGSFGNGLLQCNLNDPFYTIAEGEGNELGLKNGSVTSILNDDEKIWIGTDGGGLHHVDLQMMSTKVFLPSKSILSLKEVNGILWAGTYKDGLYFSRDKKNFQKLKLFDDQGNTIEKEVVWDILVDNTTYLWMATSNGILKYNLNTKELNRYNYQVDNPNSLSNNDCRKVFKDIKGDIWIGTFHGLNRYRKESDDFKRLYFNNKEEDNMNINNAILSIYEDDKLNFWVGTFGKGLWRLNRQEDLFEVEEINTALPSLFIYSIESSEGNNLWLSTNKGITVYNTKTNTILNYNAADGLQGPQFNVGASAKLSGKYLAFGGTNGVNIFNPNKVLNTSVKPLRPIIKNIIVHSSKVPFNTKKVIYKNHLILSPEERNFSFEYVAVDFRQNHKLEYQTRLLGFDNHWQTTKSNSSILYSNFSPGEYTFQVRARYPHQEWGAIQSFKLQLLPYFYERLEFKLFCTLLLLIMGVFVYRWTIKKMDRNKMKMEGIINERLNVLISEEQLLSDIENQKADLIKETLDKREKELTTHALRLLHLNSLIEQLDEKLLHLQQNPEEFTINKIKSIRRDIKNAENLEKEWEVLNQLFAEVNQPFIKELQELNKGLTDGNLRLCYLIRLNMSTKDIASIMGISINSVKVARKRLRKRLDLSSDVSLNDFILNLGK</sequence>
<dbReference type="PANTHER" id="PTHR43547">
    <property type="entry name" value="TWO-COMPONENT HISTIDINE KINASE"/>
    <property type="match status" value="1"/>
</dbReference>
<keyword evidence="1" id="KW-0597">Phosphoprotein</keyword>
<gene>
    <name evidence="5" type="ORF">KMW28_16100</name>
</gene>
<dbReference type="Pfam" id="PF07495">
    <property type="entry name" value="Y_Y_Y"/>
    <property type="match status" value="1"/>
</dbReference>
<feature type="domain" description="HTH luxR-type" evidence="4">
    <location>
        <begin position="911"/>
        <end position="968"/>
    </location>
</feature>
<dbReference type="InterPro" id="IPR013783">
    <property type="entry name" value="Ig-like_fold"/>
</dbReference>
<dbReference type="InterPro" id="IPR036388">
    <property type="entry name" value="WH-like_DNA-bd_sf"/>
</dbReference>
<dbReference type="Gene3D" id="2.130.10.10">
    <property type="entry name" value="YVTN repeat-like/Quinoprotein amine dehydrogenase"/>
    <property type="match status" value="2"/>
</dbReference>
<evidence type="ECO:0000256" key="2">
    <source>
        <dbReference type="SAM" id="Coils"/>
    </source>
</evidence>
<dbReference type="InterPro" id="IPR011110">
    <property type="entry name" value="Reg_prop"/>
</dbReference>
<dbReference type="Pfam" id="PF07494">
    <property type="entry name" value="Reg_prop"/>
    <property type="match status" value="1"/>
</dbReference>
<evidence type="ECO:0000313" key="5">
    <source>
        <dbReference type="EMBL" id="QWG01168.1"/>
    </source>
</evidence>
<dbReference type="EMBL" id="CP076132">
    <property type="protein sequence ID" value="QWG01168.1"/>
    <property type="molecule type" value="Genomic_DNA"/>
</dbReference>
<dbReference type="PANTHER" id="PTHR43547:SF2">
    <property type="entry name" value="HYBRID SIGNAL TRANSDUCTION HISTIDINE KINASE C"/>
    <property type="match status" value="1"/>
</dbReference>
<dbReference type="Gene3D" id="2.60.40.10">
    <property type="entry name" value="Immunoglobulins"/>
    <property type="match status" value="1"/>
</dbReference>
<accession>A0AAX1N0Q8</accession>
<name>A0AAX1N0Q8_9BACT</name>
<keyword evidence="3" id="KW-0812">Transmembrane</keyword>
<dbReference type="KEGG" id="fya:KMW28_16100"/>
<dbReference type="GO" id="GO:0000155">
    <property type="term" value="F:phosphorelay sensor kinase activity"/>
    <property type="evidence" value="ECO:0007669"/>
    <property type="project" value="TreeGrafter"/>
</dbReference>
<dbReference type="AlphaFoldDB" id="A0AAX1N0Q8"/>
<dbReference type="SUPFAM" id="SSF46894">
    <property type="entry name" value="C-terminal effector domain of the bipartite response regulators"/>
    <property type="match status" value="1"/>
</dbReference>
<reference evidence="5 6" key="1">
    <citation type="submission" date="2021-05" db="EMBL/GenBank/DDBJ databases">
        <title>Comparative genomic studies on the polysaccharide-degrading batcterial strains of the Flammeovirga genus.</title>
        <authorList>
            <person name="Zewei F."/>
            <person name="Zheng Z."/>
            <person name="Yu L."/>
            <person name="Ruyue G."/>
            <person name="Yanhong M."/>
            <person name="Yuanyuan C."/>
            <person name="Jingyan G."/>
            <person name="Wenjun H."/>
        </authorList>
    </citation>
    <scope>NUCLEOTIDE SEQUENCE [LARGE SCALE GENOMIC DNA]</scope>
    <source>
        <strain evidence="5 6">NBRC:100898</strain>
    </source>
</reference>
<evidence type="ECO:0000256" key="1">
    <source>
        <dbReference type="ARBA" id="ARBA00022553"/>
    </source>
</evidence>
<dbReference type="SMART" id="SM00421">
    <property type="entry name" value="HTH_LUXR"/>
    <property type="match status" value="1"/>
</dbReference>
<evidence type="ECO:0000256" key="3">
    <source>
        <dbReference type="SAM" id="Phobius"/>
    </source>
</evidence>
<dbReference type="InterPro" id="IPR000792">
    <property type="entry name" value="Tscrpt_reg_LuxR_C"/>
</dbReference>
<evidence type="ECO:0000259" key="4">
    <source>
        <dbReference type="SMART" id="SM00421"/>
    </source>
</evidence>
<dbReference type="InterPro" id="IPR011123">
    <property type="entry name" value="Y_Y_Y"/>
</dbReference>
<dbReference type="Gene3D" id="1.10.10.10">
    <property type="entry name" value="Winged helix-like DNA-binding domain superfamily/Winged helix DNA-binding domain"/>
    <property type="match status" value="1"/>
</dbReference>